<protein>
    <submittedName>
        <fullName evidence="1">Uncharacterized protein</fullName>
    </submittedName>
</protein>
<dbReference type="EMBL" id="VSSQ01083202">
    <property type="protein sequence ID" value="MPN31613.1"/>
    <property type="molecule type" value="Genomic_DNA"/>
</dbReference>
<organism evidence="1">
    <name type="scientific">bioreactor metagenome</name>
    <dbReference type="NCBI Taxonomy" id="1076179"/>
    <lineage>
        <taxon>unclassified sequences</taxon>
        <taxon>metagenomes</taxon>
        <taxon>ecological metagenomes</taxon>
    </lineage>
</organism>
<proteinExistence type="predicted"/>
<reference evidence="1" key="1">
    <citation type="submission" date="2019-08" db="EMBL/GenBank/DDBJ databases">
        <authorList>
            <person name="Kucharzyk K."/>
            <person name="Murdoch R.W."/>
            <person name="Higgins S."/>
            <person name="Loffler F."/>
        </authorList>
    </citation>
    <scope>NUCLEOTIDE SEQUENCE</scope>
</reference>
<comment type="caution">
    <text evidence="1">The sequence shown here is derived from an EMBL/GenBank/DDBJ whole genome shotgun (WGS) entry which is preliminary data.</text>
</comment>
<dbReference type="AlphaFoldDB" id="A0A645H722"/>
<gene>
    <name evidence="1" type="ORF">SDC9_179087</name>
</gene>
<accession>A0A645H722</accession>
<evidence type="ECO:0000313" key="1">
    <source>
        <dbReference type="EMBL" id="MPN31613.1"/>
    </source>
</evidence>
<name>A0A645H722_9ZZZZ</name>
<sequence>MPICNQIRHDAAHCFAHDALGQAIANLVRQGHGEQRFDEPVIQKRQSGFDGKRHGVPISVVQQRHERSIQIGVDEPPRTLEIKAVPKRLNLRVSHLFGGVGAYARYLALSANLLDEVRHQRARDELRAKTKTGRIERGLSSLVKELDFPLQP</sequence>